<reference evidence="2 3" key="1">
    <citation type="submission" date="2014-11" db="EMBL/GenBank/DDBJ databases">
        <title>Genome sequence of Microbacterium mangrovi MUSC 115(T).</title>
        <authorList>
            <person name="Lee L.-H."/>
        </authorList>
    </citation>
    <scope>NUCLEOTIDE SEQUENCE [LARGE SCALE GENOMIC DNA]</scope>
    <source>
        <strain evidence="2 3">MUSC 115</strain>
    </source>
</reference>
<sequence length="165" mass="17869">MASPSQATVTAQRGDLADTVKWRAPSVRMCVLMIGLSAALLALCLWWWADWGWAYGLSGTASGVGGLAIGIFYLVRALRRRRAENRGEIAPVAPQLFKGTRVVAVQTIGGWERPKVPAGSVGTVVQSERDWTGQADVLFIVPMGSWGNQQIVTKVFPEEVEIAET</sequence>
<feature type="transmembrane region" description="Helical" evidence="1">
    <location>
        <begin position="55"/>
        <end position="75"/>
    </location>
</feature>
<keyword evidence="1" id="KW-0812">Transmembrane</keyword>
<keyword evidence="1" id="KW-1133">Transmembrane helix</keyword>
<dbReference type="AlphaFoldDB" id="A0A0B2A0J9"/>
<keyword evidence="3" id="KW-1185">Reference proteome</keyword>
<keyword evidence="1" id="KW-0472">Membrane</keyword>
<organism evidence="2 3">
    <name type="scientific">Microbacterium mangrovi</name>
    <dbReference type="NCBI Taxonomy" id="1348253"/>
    <lineage>
        <taxon>Bacteria</taxon>
        <taxon>Bacillati</taxon>
        <taxon>Actinomycetota</taxon>
        <taxon>Actinomycetes</taxon>
        <taxon>Micrococcales</taxon>
        <taxon>Microbacteriaceae</taxon>
        <taxon>Microbacterium</taxon>
    </lineage>
</organism>
<proteinExistence type="predicted"/>
<comment type="caution">
    <text evidence="2">The sequence shown here is derived from an EMBL/GenBank/DDBJ whole genome shotgun (WGS) entry which is preliminary data.</text>
</comment>
<name>A0A0B2A0J9_9MICO</name>
<evidence type="ECO:0000313" key="3">
    <source>
        <dbReference type="Proteomes" id="UP000031030"/>
    </source>
</evidence>
<accession>A0A0B2A0J9</accession>
<gene>
    <name evidence="2" type="ORF">LK09_14410</name>
</gene>
<protein>
    <submittedName>
        <fullName evidence="2">Uncharacterized protein</fullName>
    </submittedName>
</protein>
<evidence type="ECO:0000313" key="2">
    <source>
        <dbReference type="EMBL" id="KHK96541.1"/>
    </source>
</evidence>
<feature type="transmembrane region" description="Helical" evidence="1">
    <location>
        <begin position="30"/>
        <end position="49"/>
    </location>
</feature>
<evidence type="ECO:0000256" key="1">
    <source>
        <dbReference type="SAM" id="Phobius"/>
    </source>
</evidence>
<dbReference type="EMBL" id="JTDK01000014">
    <property type="protein sequence ID" value="KHK96541.1"/>
    <property type="molecule type" value="Genomic_DNA"/>
</dbReference>
<dbReference type="Proteomes" id="UP000031030">
    <property type="component" value="Unassembled WGS sequence"/>
</dbReference>